<keyword evidence="1" id="KW-0812">Transmembrane</keyword>
<dbReference type="EMBL" id="CP027668">
    <property type="protein sequence ID" value="AVO46041.1"/>
    <property type="molecule type" value="Genomic_DNA"/>
</dbReference>
<feature type="transmembrane region" description="Helical" evidence="1">
    <location>
        <begin position="123"/>
        <end position="141"/>
    </location>
</feature>
<proteinExistence type="predicted"/>
<keyword evidence="3" id="KW-1185">Reference proteome</keyword>
<gene>
    <name evidence="2" type="ORF">C6569_13710</name>
</gene>
<dbReference type="OrthoDB" id="9805386at2"/>
<feature type="transmembrane region" description="Helical" evidence="1">
    <location>
        <begin position="148"/>
        <end position="167"/>
    </location>
</feature>
<dbReference type="Proteomes" id="UP000237889">
    <property type="component" value="Chromosome"/>
</dbReference>
<keyword evidence="1" id="KW-1133">Transmembrane helix</keyword>
<evidence type="ECO:0000313" key="2">
    <source>
        <dbReference type="EMBL" id="AVO46041.1"/>
    </source>
</evidence>
<protein>
    <submittedName>
        <fullName evidence="2">Peptidase</fullName>
    </submittedName>
</protein>
<dbReference type="PANTHER" id="PTHR36434">
    <property type="entry name" value="MEMBRANE PROTEASE YUGP-RELATED"/>
    <property type="match status" value="1"/>
</dbReference>
<dbReference type="Pfam" id="PF04298">
    <property type="entry name" value="Zn_peptidase_2"/>
    <property type="match status" value="1"/>
</dbReference>
<dbReference type="RefSeq" id="WP_106749382.1">
    <property type="nucleotide sequence ID" value="NZ_CP027668.1"/>
</dbReference>
<evidence type="ECO:0000256" key="1">
    <source>
        <dbReference type="SAM" id="Phobius"/>
    </source>
</evidence>
<reference evidence="2 3" key="1">
    <citation type="submission" date="2018-03" db="EMBL/GenBank/DDBJ databases">
        <title>Genome sequencing of Phreatobacter sp.</title>
        <authorList>
            <person name="Kim S.-J."/>
            <person name="Heo J."/>
            <person name="Kwon S.-W."/>
        </authorList>
    </citation>
    <scope>NUCLEOTIDE SEQUENCE [LARGE SCALE GENOMIC DNA]</scope>
    <source>
        <strain evidence="2 3">S-12</strain>
    </source>
</reference>
<dbReference type="PANTHER" id="PTHR36434:SF1">
    <property type="entry name" value="MEMBRANE PROTEASE YUGP-RELATED"/>
    <property type="match status" value="1"/>
</dbReference>
<evidence type="ECO:0000313" key="3">
    <source>
        <dbReference type="Proteomes" id="UP000237889"/>
    </source>
</evidence>
<organism evidence="2 3">
    <name type="scientific">Phreatobacter cathodiphilus</name>
    <dbReference type="NCBI Taxonomy" id="1868589"/>
    <lineage>
        <taxon>Bacteria</taxon>
        <taxon>Pseudomonadati</taxon>
        <taxon>Pseudomonadota</taxon>
        <taxon>Alphaproteobacteria</taxon>
        <taxon>Hyphomicrobiales</taxon>
        <taxon>Phreatobacteraceae</taxon>
        <taxon>Phreatobacter</taxon>
    </lineage>
</organism>
<name>A0A2S0NDM5_9HYPH</name>
<keyword evidence="1" id="KW-0472">Membrane</keyword>
<dbReference type="InterPro" id="IPR007395">
    <property type="entry name" value="Zn_peptidase_2"/>
</dbReference>
<dbReference type="KEGG" id="phr:C6569_13710"/>
<dbReference type="AlphaFoldDB" id="A0A2S0NDM5"/>
<sequence>MPFLILLGVAALVALIFGPQWWVKAQMRRHGVERQDFPGTGGELAEHLLEQAGLTDVKVERTDAGDHYDPIDRVVRLSPEVHDGRSVTAVAVAAHEVGHAVQHRDGDRLFLWRIRMAQAAQKLEIGAAILFATAPLVLAFVRSPAIAVLQIVVALALLGSRLAMHVLTLPMEFDASFGKALPALTRGRYLHENDLPAARSVLRAAALTYVASALVTLLDLTRIIRVLR</sequence>
<accession>A0A2S0NDM5</accession>